<sequence length="534" mass="59458">MGASSSSEQNVSREQREVETVAASMGALPMLQKAFSKLADPETSTVPLENLQKCFSVAYKEHSYAGNIPDSLPVLLDHLSSSVVDQFFLPAKGGVSWIEFVKGYNKCCERMSVSMSLTLLVRVFLATERNANMPLDLEIESNDVDCKINGSFLPIHVLLLLLMCWVMSWDCRNLKHSEGKGIPTLPDLNHLVLSAITSCAKLENNLNVWDSNISNLEVQLSTGKFVTWVSSTVPCLPDILRQYFHSRLQTLDELVPPNSFIGDTSSTTECDHNILTHGRAWGISLTQKNAVNEEILRACFPSSGDKMDDNLLYRSSTHGRGLNRFWSCVEGYKGALLILVAANSGDVHEGGSNDRKWVVGALTDQSFENKDMFYGSSGCLYAISPVFHVFPSTGKDKNFVYSHLHPTGRVYEPHPKPVGIAFGGTLGNERIFIDEDFARVTVRHHAVDKTYQNGSLVPAQGFLPIEALISEVEVWGLGGKEAKAVQNSHKKREELFTEQRRKVDLKTFASWEDSPENMMMEMMSNPNAVRREDR</sequence>
<comment type="caution">
    <text evidence="1">The sequence shown here is derived from an EMBL/GenBank/DDBJ whole genome shotgun (WGS) entry which is preliminary data.</text>
</comment>
<evidence type="ECO:0000313" key="2">
    <source>
        <dbReference type="Proteomes" id="UP000828941"/>
    </source>
</evidence>
<dbReference type="EMBL" id="CM039435">
    <property type="protein sequence ID" value="KAI4317135.1"/>
    <property type="molecule type" value="Genomic_DNA"/>
</dbReference>
<reference evidence="1 2" key="1">
    <citation type="journal article" date="2022" name="DNA Res.">
        <title>Chromosomal-level genome assembly of the orchid tree Bauhinia variegata (Leguminosae; Cercidoideae) supports the allotetraploid origin hypothesis of Bauhinia.</title>
        <authorList>
            <person name="Zhong Y."/>
            <person name="Chen Y."/>
            <person name="Zheng D."/>
            <person name="Pang J."/>
            <person name="Liu Y."/>
            <person name="Luo S."/>
            <person name="Meng S."/>
            <person name="Qian L."/>
            <person name="Wei D."/>
            <person name="Dai S."/>
            <person name="Zhou R."/>
        </authorList>
    </citation>
    <scope>NUCLEOTIDE SEQUENCE [LARGE SCALE GENOMIC DNA]</scope>
    <source>
        <strain evidence="1">BV-YZ2020</strain>
    </source>
</reference>
<keyword evidence="2" id="KW-1185">Reference proteome</keyword>
<dbReference type="Proteomes" id="UP000828941">
    <property type="component" value="Chromosome 10"/>
</dbReference>
<accession>A0ACB9M2E1</accession>
<protein>
    <submittedName>
        <fullName evidence="1">Uncharacterized protein</fullName>
    </submittedName>
</protein>
<name>A0ACB9M2E1_BAUVA</name>
<proteinExistence type="predicted"/>
<organism evidence="1 2">
    <name type="scientific">Bauhinia variegata</name>
    <name type="common">Purple orchid tree</name>
    <name type="synonym">Phanera variegata</name>
    <dbReference type="NCBI Taxonomy" id="167791"/>
    <lineage>
        <taxon>Eukaryota</taxon>
        <taxon>Viridiplantae</taxon>
        <taxon>Streptophyta</taxon>
        <taxon>Embryophyta</taxon>
        <taxon>Tracheophyta</taxon>
        <taxon>Spermatophyta</taxon>
        <taxon>Magnoliopsida</taxon>
        <taxon>eudicotyledons</taxon>
        <taxon>Gunneridae</taxon>
        <taxon>Pentapetalae</taxon>
        <taxon>rosids</taxon>
        <taxon>fabids</taxon>
        <taxon>Fabales</taxon>
        <taxon>Fabaceae</taxon>
        <taxon>Cercidoideae</taxon>
        <taxon>Cercideae</taxon>
        <taxon>Bauhiniinae</taxon>
        <taxon>Bauhinia</taxon>
    </lineage>
</organism>
<evidence type="ECO:0000313" key="1">
    <source>
        <dbReference type="EMBL" id="KAI4317135.1"/>
    </source>
</evidence>
<gene>
    <name evidence="1" type="ORF">L6164_025034</name>
</gene>